<dbReference type="Proteomes" id="UP000241085">
    <property type="component" value="Unassembled WGS sequence"/>
</dbReference>
<name>A0A2T4UTE4_9MICO</name>
<evidence type="ECO:0000256" key="4">
    <source>
        <dbReference type="PIRSR" id="PIRSR000343-1"/>
    </source>
</evidence>
<dbReference type="SUPFAM" id="SSF48613">
    <property type="entry name" value="Heme oxygenase-like"/>
    <property type="match status" value="1"/>
</dbReference>
<feature type="binding site" evidence="4">
    <location>
        <position position="128"/>
    </location>
    <ligand>
        <name>heme b</name>
        <dbReference type="ChEBI" id="CHEBI:60344"/>
    </ligand>
</feature>
<dbReference type="InterPro" id="IPR016053">
    <property type="entry name" value="Haem_Oase-like"/>
</dbReference>
<dbReference type="GO" id="GO:0004392">
    <property type="term" value="F:heme oxygenase (decyclizing) activity"/>
    <property type="evidence" value="ECO:0007669"/>
    <property type="project" value="InterPro"/>
</dbReference>
<dbReference type="PRINTS" id="PR00088">
    <property type="entry name" value="HAEMOXYGNASE"/>
</dbReference>
<dbReference type="GO" id="GO:0020037">
    <property type="term" value="F:heme binding"/>
    <property type="evidence" value="ECO:0007669"/>
    <property type="project" value="TreeGrafter"/>
</dbReference>
<evidence type="ECO:0000313" key="6">
    <source>
        <dbReference type="Proteomes" id="UP000241085"/>
    </source>
</evidence>
<evidence type="ECO:0000256" key="2">
    <source>
        <dbReference type="ARBA" id="ARBA00022723"/>
    </source>
</evidence>
<dbReference type="AlphaFoldDB" id="A0A2T4UTE4"/>
<proteinExistence type="predicted"/>
<keyword evidence="6" id="KW-1185">Reference proteome</keyword>
<dbReference type="GO" id="GO:0042167">
    <property type="term" value="P:heme catabolic process"/>
    <property type="evidence" value="ECO:0007669"/>
    <property type="project" value="TreeGrafter"/>
</dbReference>
<dbReference type="Pfam" id="PF01126">
    <property type="entry name" value="Heme_oxygenase"/>
    <property type="match status" value="1"/>
</dbReference>
<dbReference type="PIRSF" id="PIRSF000343">
    <property type="entry name" value="Haem_Oase"/>
    <property type="match status" value="1"/>
</dbReference>
<evidence type="ECO:0000256" key="3">
    <source>
        <dbReference type="ARBA" id="ARBA00023004"/>
    </source>
</evidence>
<dbReference type="InterPro" id="IPR002051">
    <property type="entry name" value="Haem_Oase"/>
</dbReference>
<keyword evidence="1 4" id="KW-0349">Heme</keyword>
<protein>
    <submittedName>
        <fullName evidence="5">Biliverdin-producing heme oxygenase</fullName>
    </submittedName>
</protein>
<keyword evidence="2" id="KW-0479">Metal-binding</keyword>
<sequence length="216" mass="23988">MSNVIPFSQALRERVGQTGAADDEGAAFMTALMTGAGSRDDYIALVSQHYFVYEALEAVADRMGDDPVAAPFISAKLTRLPAIAEDLRFLIGEDWRERIRPLPSTAAYVERITTVASGWSGGFVAHHYTRYLGDLSGCSIVRTLLQRRFGFETNGVGFYLYGEIATPSAFRAVYREQLDAVDWDDAERDRVIAEVAEAYRLTTELFRDLARSRVAA</sequence>
<keyword evidence="3" id="KW-0408">Iron</keyword>
<dbReference type="RefSeq" id="WP_056866325.1">
    <property type="nucleotide sequence ID" value="NZ_PZPL01000001.1"/>
</dbReference>
<gene>
    <name evidence="5" type="ORF">C1I63_08075</name>
</gene>
<feature type="binding site" evidence="4">
    <location>
        <position position="175"/>
    </location>
    <ligand>
        <name>heme b</name>
        <dbReference type="ChEBI" id="CHEBI:60344"/>
    </ligand>
</feature>
<dbReference type="GO" id="GO:0006979">
    <property type="term" value="P:response to oxidative stress"/>
    <property type="evidence" value="ECO:0007669"/>
    <property type="project" value="TreeGrafter"/>
</dbReference>
<feature type="binding site" evidence="4">
    <location>
        <position position="12"/>
    </location>
    <ligand>
        <name>heme b</name>
        <dbReference type="ChEBI" id="CHEBI:60344"/>
    </ligand>
</feature>
<dbReference type="PANTHER" id="PTHR10720">
    <property type="entry name" value="HEME OXYGENASE"/>
    <property type="match status" value="1"/>
</dbReference>
<dbReference type="CDD" id="cd19165">
    <property type="entry name" value="HemeO"/>
    <property type="match status" value="1"/>
</dbReference>
<accession>A0A2T4UTE4</accession>
<reference evidence="5 6" key="1">
    <citation type="submission" date="2018-03" db="EMBL/GenBank/DDBJ databases">
        <title>Bacteriophage NCPPB3778 and a type I-E CRISPR drive the evolution of the US Biological Select Agent, Rathayibacter toxicus.</title>
        <authorList>
            <person name="Davis E.W.II."/>
            <person name="Tabima J.F."/>
            <person name="Weisberg A.J."/>
            <person name="Dantas Lopes L."/>
            <person name="Wiseman M.S."/>
            <person name="Wiseman M.S."/>
            <person name="Pupko T."/>
            <person name="Belcher M.S."/>
            <person name="Sechler A.J."/>
            <person name="Tancos M.A."/>
            <person name="Schroeder B.K."/>
            <person name="Murray T.D."/>
            <person name="Luster D.G."/>
            <person name="Schneider W.L."/>
            <person name="Rogers E."/>
            <person name="Andreote F.D."/>
            <person name="Grunwald N.J."/>
            <person name="Putnam M.L."/>
            <person name="Chang J.H."/>
        </authorList>
    </citation>
    <scope>NUCLEOTIDE SEQUENCE [LARGE SCALE GENOMIC DNA]</scope>
    <source>
        <strain evidence="5 6">DSM 15933</strain>
    </source>
</reference>
<dbReference type="Gene3D" id="1.20.910.10">
    <property type="entry name" value="Heme oxygenase-like"/>
    <property type="match status" value="1"/>
</dbReference>
<evidence type="ECO:0000256" key="1">
    <source>
        <dbReference type="ARBA" id="ARBA00022617"/>
    </source>
</evidence>
<dbReference type="InterPro" id="IPR016084">
    <property type="entry name" value="Haem_Oase-like_multi-hlx"/>
</dbReference>
<dbReference type="GO" id="GO:0006788">
    <property type="term" value="P:heme oxidation"/>
    <property type="evidence" value="ECO:0007669"/>
    <property type="project" value="InterPro"/>
</dbReference>
<comment type="caution">
    <text evidence="5">The sequence shown here is derived from an EMBL/GenBank/DDBJ whole genome shotgun (WGS) entry which is preliminary data.</text>
</comment>
<organism evidence="5 6">
    <name type="scientific">Rathayibacter caricis DSM 15933</name>
    <dbReference type="NCBI Taxonomy" id="1328867"/>
    <lineage>
        <taxon>Bacteria</taxon>
        <taxon>Bacillati</taxon>
        <taxon>Actinomycetota</taxon>
        <taxon>Actinomycetes</taxon>
        <taxon>Micrococcales</taxon>
        <taxon>Microbacteriaceae</taxon>
        <taxon>Rathayibacter</taxon>
    </lineage>
</organism>
<evidence type="ECO:0000313" key="5">
    <source>
        <dbReference type="EMBL" id="PTL72809.1"/>
    </source>
</evidence>
<dbReference type="GO" id="GO:0046872">
    <property type="term" value="F:metal ion binding"/>
    <property type="evidence" value="ECO:0007669"/>
    <property type="project" value="UniProtKB-KW"/>
</dbReference>
<dbReference type="EMBL" id="PZPL01000001">
    <property type="protein sequence ID" value="PTL72809.1"/>
    <property type="molecule type" value="Genomic_DNA"/>
</dbReference>
<dbReference type="PANTHER" id="PTHR10720:SF0">
    <property type="entry name" value="HEME OXYGENASE"/>
    <property type="match status" value="1"/>
</dbReference>